<feature type="signal peptide" evidence="1">
    <location>
        <begin position="1"/>
        <end position="24"/>
    </location>
</feature>
<organism evidence="2 3">
    <name type="scientific">Chengkuizengella axinellae</name>
    <dbReference type="NCBI Taxonomy" id="3064388"/>
    <lineage>
        <taxon>Bacteria</taxon>
        <taxon>Bacillati</taxon>
        <taxon>Bacillota</taxon>
        <taxon>Bacilli</taxon>
        <taxon>Bacillales</taxon>
        <taxon>Paenibacillaceae</taxon>
        <taxon>Chengkuizengella</taxon>
    </lineage>
</organism>
<name>A0ABT9IV78_9BACL</name>
<dbReference type="EMBL" id="JAVAMP010000001">
    <property type="protein sequence ID" value="MDP5273256.1"/>
    <property type="molecule type" value="Genomic_DNA"/>
</dbReference>
<keyword evidence="3" id="KW-1185">Reference proteome</keyword>
<evidence type="ECO:0008006" key="4">
    <source>
        <dbReference type="Google" id="ProtNLM"/>
    </source>
</evidence>
<protein>
    <recommendedName>
        <fullName evidence="4">DUF4871 domain-containing protein</fullName>
    </recommendedName>
</protein>
<dbReference type="PROSITE" id="PS51257">
    <property type="entry name" value="PROKAR_LIPOPROTEIN"/>
    <property type="match status" value="1"/>
</dbReference>
<evidence type="ECO:0000313" key="3">
    <source>
        <dbReference type="Proteomes" id="UP001231941"/>
    </source>
</evidence>
<reference evidence="2 3" key="1">
    <citation type="submission" date="2023-08" db="EMBL/GenBank/DDBJ databases">
        <authorList>
            <person name="Park J.-S."/>
        </authorList>
    </citation>
    <scope>NUCLEOTIDE SEQUENCE [LARGE SCALE GENOMIC DNA]</scope>
    <source>
        <strain evidence="2 3">2205SS18-9</strain>
    </source>
</reference>
<evidence type="ECO:0000256" key="1">
    <source>
        <dbReference type="SAM" id="SignalP"/>
    </source>
</evidence>
<evidence type="ECO:0000313" key="2">
    <source>
        <dbReference type="EMBL" id="MDP5273256.1"/>
    </source>
</evidence>
<comment type="caution">
    <text evidence="2">The sequence shown here is derived from an EMBL/GenBank/DDBJ whole genome shotgun (WGS) entry which is preliminary data.</text>
</comment>
<keyword evidence="1" id="KW-0732">Signal</keyword>
<dbReference type="Gene3D" id="2.60.40.3830">
    <property type="match status" value="1"/>
</dbReference>
<gene>
    <name evidence="2" type="ORF">Q5Y73_04010</name>
</gene>
<sequence length="148" mass="16770">MKKTIKLSSFILLFAIFTITSCSGTEESNSEVLLDSKTRDQYIENGEVLFTIFPDPGLVAGKSFGYVISFSESFETYKGKELSIYAYHEETGKQIIAFPPEIITEPSSGYLSLNRFTFSFELPLSGLWRYEIILDKEVYGDVILDVKE</sequence>
<accession>A0ABT9IV78</accession>
<dbReference type="Proteomes" id="UP001231941">
    <property type="component" value="Unassembled WGS sequence"/>
</dbReference>
<proteinExistence type="predicted"/>
<feature type="chain" id="PRO_5047532402" description="DUF4871 domain-containing protein" evidence="1">
    <location>
        <begin position="25"/>
        <end position="148"/>
    </location>
</feature>
<dbReference type="RefSeq" id="WP_305990538.1">
    <property type="nucleotide sequence ID" value="NZ_JAVAMP010000001.1"/>
</dbReference>